<dbReference type="EMBL" id="CM037013">
    <property type="protein sequence ID" value="KAH7689358.1"/>
    <property type="molecule type" value="Genomic_DNA"/>
</dbReference>
<comment type="caution">
    <text evidence="1">The sequence shown here is derived from an EMBL/GenBank/DDBJ whole genome shotgun (WGS) entry which is preliminary data.</text>
</comment>
<keyword evidence="1" id="KW-0723">Serine/threonine-protein kinase</keyword>
<evidence type="ECO:0000313" key="1">
    <source>
        <dbReference type="EMBL" id="KAH7689358.1"/>
    </source>
</evidence>
<organism evidence="1 2">
    <name type="scientific">Dioscorea alata</name>
    <name type="common">Purple yam</name>
    <dbReference type="NCBI Taxonomy" id="55571"/>
    <lineage>
        <taxon>Eukaryota</taxon>
        <taxon>Viridiplantae</taxon>
        <taxon>Streptophyta</taxon>
        <taxon>Embryophyta</taxon>
        <taxon>Tracheophyta</taxon>
        <taxon>Spermatophyta</taxon>
        <taxon>Magnoliopsida</taxon>
        <taxon>Liliopsida</taxon>
        <taxon>Dioscoreales</taxon>
        <taxon>Dioscoreaceae</taxon>
        <taxon>Dioscorea</taxon>
    </lineage>
</organism>
<keyword evidence="2" id="KW-1185">Reference proteome</keyword>
<reference evidence="2" key="1">
    <citation type="journal article" date="2022" name="Nat. Commun.">
        <title>Chromosome evolution and the genetic basis of agronomically important traits in greater yam.</title>
        <authorList>
            <person name="Bredeson J.V."/>
            <person name="Lyons J.B."/>
            <person name="Oniyinde I.O."/>
            <person name="Okereke N.R."/>
            <person name="Kolade O."/>
            <person name="Nnabue I."/>
            <person name="Nwadili C.O."/>
            <person name="Hribova E."/>
            <person name="Parker M."/>
            <person name="Nwogha J."/>
            <person name="Shu S."/>
            <person name="Carlson J."/>
            <person name="Kariba R."/>
            <person name="Muthemba S."/>
            <person name="Knop K."/>
            <person name="Barton G.J."/>
            <person name="Sherwood A.V."/>
            <person name="Lopez-Montes A."/>
            <person name="Asiedu R."/>
            <person name="Jamnadass R."/>
            <person name="Muchugi A."/>
            <person name="Goodstein D."/>
            <person name="Egesi C.N."/>
            <person name="Featherston J."/>
            <person name="Asfaw A."/>
            <person name="Simpson G.G."/>
            <person name="Dolezel J."/>
            <person name="Hendre P.S."/>
            <person name="Van Deynze A."/>
            <person name="Kumar P.L."/>
            <person name="Obidiegwu J.E."/>
            <person name="Bhattacharjee R."/>
            <person name="Rokhsar D.S."/>
        </authorList>
    </citation>
    <scope>NUCLEOTIDE SEQUENCE [LARGE SCALE GENOMIC DNA]</scope>
    <source>
        <strain evidence="2">cv. TDa95/00328</strain>
    </source>
</reference>
<dbReference type="Proteomes" id="UP000827976">
    <property type="component" value="Chromosome 3"/>
</dbReference>
<name>A0ACB7WMY7_DIOAL</name>
<sequence length="696" mass="77206">MLKAKTLHLIFLTVLHLFIFLSTTKSDDNIDGFSLANFTKGSTDPDFFFSRNASVTQSALQITPDSSNVQDNYLVNQSGRVIFNTPFQLWHPLNSTNKRSASFNTSFLLNVYRVNQSVIPGEGIAFAIFPSLDEPPPGSYGGYLGLTNETLDGKPSNQFVAIELDTVKQSYDPDNNHIGLDINSVKNHSAASLTPFGIEIAVDTQIKYTVWIDYDGVNHRIDVFMAKEGVAKPGKPALSESLDISSFVSQWSYFGFSASTSSNYELHCVLGWNLTIEILPGDKKSGLTTWKIVVILVALLVVLTTVFGLVVSFYMKRRKVRDDPSVLMGALKSLPGTPREFEYKELKKATNNFDEKLKLGQGGFGIVYKGVLAGENTEVAVKMFSRDRTKCQDDFLHELTIINRLRHKHLVKLLGWCHKNGLLLLVYEYMPNGSLDQHLFINAGDDRPLLPWDRRYTIIADVASALHYLHNEYDQRVVHRDLKASNIMLDSLFNARLGDFGLARALETDKTSYAEIELGGVPGTMGYIAPECFHTGKATRESDLYAFGAVVLETVSGKRPRCDISGFQFLVDWVWKLYREGRLLDAVDGRLAGEFDDEKARRLLLLGLACSNPAAGERPKAEVVVQIIYGTVEPPVMPPFRPAFVWPSAAVVGDDLEASTKSSVVTSSYYGSSAAWTSQCLSKEVHASTLEDVSLP</sequence>
<keyword evidence="1" id="KW-0418">Kinase</keyword>
<gene>
    <name evidence="1" type="ORF">IHE45_03G092200</name>
</gene>
<accession>A0ACB7WMY7</accession>
<proteinExistence type="predicted"/>
<keyword evidence="1" id="KW-0808">Transferase</keyword>
<dbReference type="EC" id="2.7.11.1" evidence="1"/>
<evidence type="ECO:0000313" key="2">
    <source>
        <dbReference type="Proteomes" id="UP000827976"/>
    </source>
</evidence>
<protein>
    <submittedName>
        <fullName evidence="1">Non-specific serine/threonine protein kinase protein</fullName>
        <ecNumber evidence="1">2.7.11.1</ecNumber>
    </submittedName>
</protein>